<evidence type="ECO:0000256" key="3">
    <source>
        <dbReference type="ARBA" id="ARBA00023125"/>
    </source>
</evidence>
<reference evidence="6" key="1">
    <citation type="journal article" date="2014" name="Int. J. Syst. Evol. Microbiol.">
        <title>Complete genome sequence of Corynebacterium casei LMG S-19264T (=DSM 44701T), isolated from a smear-ripened cheese.</title>
        <authorList>
            <consortium name="US DOE Joint Genome Institute (JGI-PGF)"/>
            <person name="Walter F."/>
            <person name="Albersmeier A."/>
            <person name="Kalinowski J."/>
            <person name="Ruckert C."/>
        </authorList>
    </citation>
    <scope>NUCLEOTIDE SEQUENCE</scope>
    <source>
        <strain evidence="6">JCM 3090</strain>
    </source>
</reference>
<sequence>MELDFRHLRLIKAIVDTGSLTAAAAVVGMAQPSATAALVRAERILGGKLFHRATSGAVPTQLGELVAAHALTVLGALEQLAEFAGARDGEDAVPGTLRVGATPGLLASALPRIIDQVLDATPDVRIGLNGRRWVNLLASRQLDAALVTDYPGDEVVGEHAERRVVAVEPIFVGLPAGHPLAGRAEVELADLAGDTFGAVRDTGPSIREHLIGACRTAGFAPERASLGFADVRAIAQRPHTVLLMKPSSQPPPGMFVVPLAGTPLRMTTSLHIPAEQPAGGDGTARKLWAELVEAQHGIVEANDTYRAWLKRHPEWSGALPASGRSDAIRSI</sequence>
<reference evidence="6" key="2">
    <citation type="submission" date="2020-09" db="EMBL/GenBank/DDBJ databases">
        <authorList>
            <person name="Sun Q."/>
            <person name="Ohkuma M."/>
        </authorList>
    </citation>
    <scope>NUCLEOTIDE SEQUENCE</scope>
    <source>
        <strain evidence="6">JCM 3090</strain>
    </source>
</reference>
<gene>
    <name evidence="6" type="ORF">GCM10010123_05540</name>
</gene>
<organism evidence="6 7">
    <name type="scientific">Pilimelia anulata</name>
    <dbReference type="NCBI Taxonomy" id="53371"/>
    <lineage>
        <taxon>Bacteria</taxon>
        <taxon>Bacillati</taxon>
        <taxon>Actinomycetota</taxon>
        <taxon>Actinomycetes</taxon>
        <taxon>Micromonosporales</taxon>
        <taxon>Micromonosporaceae</taxon>
        <taxon>Pilimelia</taxon>
    </lineage>
</organism>
<evidence type="ECO:0000256" key="1">
    <source>
        <dbReference type="ARBA" id="ARBA00009437"/>
    </source>
</evidence>
<dbReference type="InterPro" id="IPR036388">
    <property type="entry name" value="WH-like_DNA-bd_sf"/>
</dbReference>
<keyword evidence="4" id="KW-0804">Transcription</keyword>
<dbReference type="Pfam" id="PF03466">
    <property type="entry name" value="LysR_substrate"/>
    <property type="match status" value="1"/>
</dbReference>
<comment type="caution">
    <text evidence="6">The sequence shown here is derived from an EMBL/GenBank/DDBJ whole genome shotgun (WGS) entry which is preliminary data.</text>
</comment>
<dbReference type="Proteomes" id="UP000649739">
    <property type="component" value="Unassembled WGS sequence"/>
</dbReference>
<dbReference type="PROSITE" id="PS50931">
    <property type="entry name" value="HTH_LYSR"/>
    <property type="match status" value="1"/>
</dbReference>
<evidence type="ECO:0000313" key="6">
    <source>
        <dbReference type="EMBL" id="GGJ78459.1"/>
    </source>
</evidence>
<keyword evidence="3" id="KW-0238">DNA-binding</keyword>
<dbReference type="GO" id="GO:0032993">
    <property type="term" value="C:protein-DNA complex"/>
    <property type="evidence" value="ECO:0007669"/>
    <property type="project" value="TreeGrafter"/>
</dbReference>
<evidence type="ECO:0000259" key="5">
    <source>
        <dbReference type="PROSITE" id="PS50931"/>
    </source>
</evidence>
<keyword evidence="2" id="KW-0805">Transcription regulation</keyword>
<evidence type="ECO:0000256" key="4">
    <source>
        <dbReference type="ARBA" id="ARBA00023163"/>
    </source>
</evidence>
<dbReference type="RefSeq" id="WP_189168388.1">
    <property type="nucleotide sequence ID" value="NZ_BMQB01000001.1"/>
</dbReference>
<dbReference type="EMBL" id="BMQB01000001">
    <property type="protein sequence ID" value="GGJ78459.1"/>
    <property type="molecule type" value="Genomic_DNA"/>
</dbReference>
<dbReference type="Gene3D" id="1.10.10.10">
    <property type="entry name" value="Winged helix-like DNA-binding domain superfamily/Winged helix DNA-binding domain"/>
    <property type="match status" value="1"/>
</dbReference>
<dbReference type="InterPro" id="IPR005119">
    <property type="entry name" value="LysR_subst-bd"/>
</dbReference>
<accession>A0A8J3AZH4</accession>
<comment type="similarity">
    <text evidence="1">Belongs to the LysR transcriptional regulatory family.</text>
</comment>
<evidence type="ECO:0000313" key="7">
    <source>
        <dbReference type="Proteomes" id="UP000649739"/>
    </source>
</evidence>
<protein>
    <recommendedName>
        <fullName evidence="5">HTH lysR-type domain-containing protein</fullName>
    </recommendedName>
</protein>
<feature type="domain" description="HTH lysR-type" evidence="5">
    <location>
        <begin position="3"/>
        <end position="60"/>
    </location>
</feature>
<dbReference type="PANTHER" id="PTHR30346:SF30">
    <property type="entry name" value="SMALL NEUTRAL PROTEASE REGULATORY PROTEIN"/>
    <property type="match status" value="1"/>
</dbReference>
<proteinExistence type="inferred from homology"/>
<dbReference type="GO" id="GO:0003700">
    <property type="term" value="F:DNA-binding transcription factor activity"/>
    <property type="evidence" value="ECO:0007669"/>
    <property type="project" value="InterPro"/>
</dbReference>
<dbReference type="SUPFAM" id="SSF46785">
    <property type="entry name" value="Winged helix' DNA-binding domain"/>
    <property type="match status" value="1"/>
</dbReference>
<name>A0A8J3AZH4_9ACTN</name>
<dbReference type="PANTHER" id="PTHR30346">
    <property type="entry name" value="TRANSCRIPTIONAL DUAL REGULATOR HCAR-RELATED"/>
    <property type="match status" value="1"/>
</dbReference>
<dbReference type="AlphaFoldDB" id="A0A8J3AZH4"/>
<dbReference type="CDD" id="cd08414">
    <property type="entry name" value="PBP2_LTTR_aromatics_like"/>
    <property type="match status" value="1"/>
</dbReference>
<evidence type="ECO:0000256" key="2">
    <source>
        <dbReference type="ARBA" id="ARBA00023015"/>
    </source>
</evidence>
<keyword evidence="7" id="KW-1185">Reference proteome</keyword>
<dbReference type="InterPro" id="IPR000847">
    <property type="entry name" value="LysR_HTH_N"/>
</dbReference>
<dbReference type="GO" id="GO:0003677">
    <property type="term" value="F:DNA binding"/>
    <property type="evidence" value="ECO:0007669"/>
    <property type="project" value="UniProtKB-KW"/>
</dbReference>
<dbReference type="SUPFAM" id="SSF53850">
    <property type="entry name" value="Periplasmic binding protein-like II"/>
    <property type="match status" value="1"/>
</dbReference>
<dbReference type="Gene3D" id="3.40.190.10">
    <property type="entry name" value="Periplasmic binding protein-like II"/>
    <property type="match status" value="2"/>
</dbReference>
<dbReference type="InterPro" id="IPR036390">
    <property type="entry name" value="WH_DNA-bd_sf"/>
</dbReference>
<dbReference type="Pfam" id="PF00126">
    <property type="entry name" value="HTH_1"/>
    <property type="match status" value="1"/>
</dbReference>